<sequence length="452" mass="53869">MKVLMSPVNISGQPIELIKELRNQGVDAHLIQYNNHNYHYDTDQVIQLTSADKTAVQLKTLRDCLEDDYDIYHFWFRTLFFHRLYERFTGFDLPFIKNRGKKVIYRFTGNDLRFESEHLQHDPFSMFRYGFKNVIDEQVQKKYINFLKHYVDQFIVQDPEMQTYMPEAQIIPRVIRLEEWPFIGVKPTKRPLIVHAPSIPTAKGTEFIRQALNRLKKKGVQFDYKEISGISHEEATELYRRADLIIDGMVAGWYGVLSVECMALGKPVLVYIREDLYDAFTPQLPFEKVNLNTLEDKIEELVKDFKKRKALSIQGRAFVEEVHDIKKVTAQLISLYEQVLKSPEKTPPNNFDDINYFQHHFTELTDKAFKYDQLTRNMNTIIQRARQFQVIKNRLLNPKRNQGENEQYNEMLAIINQLKAEKNFRYIQELERLRKENQQLKRENQQFRNKNK</sequence>
<dbReference type="Gene3D" id="3.40.50.2000">
    <property type="entry name" value="Glycogen Phosphorylase B"/>
    <property type="match status" value="1"/>
</dbReference>
<comment type="caution">
    <text evidence="2">The sequence shown here is derived from an EMBL/GenBank/DDBJ whole genome shotgun (WGS) entry which is preliminary data.</text>
</comment>
<keyword evidence="1" id="KW-0175">Coiled coil</keyword>
<dbReference type="EMBL" id="BMIR01000008">
    <property type="protein sequence ID" value="GGE41599.1"/>
    <property type="molecule type" value="Genomic_DNA"/>
</dbReference>
<reference evidence="2" key="1">
    <citation type="journal article" date="2014" name="Int. J. Syst. Evol. Microbiol.">
        <title>Complete genome sequence of Corynebacterium casei LMG S-19264T (=DSM 44701T), isolated from a smear-ripened cheese.</title>
        <authorList>
            <consortium name="US DOE Joint Genome Institute (JGI-PGF)"/>
            <person name="Walter F."/>
            <person name="Albersmeier A."/>
            <person name="Kalinowski J."/>
            <person name="Ruckert C."/>
        </authorList>
    </citation>
    <scope>NUCLEOTIDE SEQUENCE</scope>
    <source>
        <strain evidence="2">CGMCC 1.15371</strain>
    </source>
</reference>
<evidence type="ECO:0000313" key="3">
    <source>
        <dbReference type="Proteomes" id="UP000628775"/>
    </source>
</evidence>
<keyword evidence="3" id="KW-1185">Reference proteome</keyword>
<dbReference type="AlphaFoldDB" id="A0A8J2YH79"/>
<reference evidence="2" key="2">
    <citation type="submission" date="2020-09" db="EMBL/GenBank/DDBJ databases">
        <authorList>
            <person name="Sun Q."/>
            <person name="Zhou Y."/>
        </authorList>
    </citation>
    <scope>NUCLEOTIDE SEQUENCE</scope>
    <source>
        <strain evidence="2">CGMCC 1.15371</strain>
    </source>
</reference>
<accession>A0A8J2YH79</accession>
<dbReference type="SUPFAM" id="SSF53756">
    <property type="entry name" value="UDP-Glycosyltransferase/glycogen phosphorylase"/>
    <property type="match status" value="1"/>
</dbReference>
<name>A0A8J2YH79_9BACL</name>
<protein>
    <recommendedName>
        <fullName evidence="4">Glycosyltransferase family 1 protein</fullName>
    </recommendedName>
</protein>
<evidence type="ECO:0000256" key="1">
    <source>
        <dbReference type="SAM" id="Coils"/>
    </source>
</evidence>
<feature type="coiled-coil region" evidence="1">
    <location>
        <begin position="401"/>
        <end position="450"/>
    </location>
</feature>
<dbReference type="Proteomes" id="UP000628775">
    <property type="component" value="Unassembled WGS sequence"/>
</dbReference>
<organism evidence="2 3">
    <name type="scientific">Pullulanibacillus camelliae</name>
    <dbReference type="NCBI Taxonomy" id="1707096"/>
    <lineage>
        <taxon>Bacteria</taxon>
        <taxon>Bacillati</taxon>
        <taxon>Bacillota</taxon>
        <taxon>Bacilli</taxon>
        <taxon>Bacillales</taxon>
        <taxon>Sporolactobacillaceae</taxon>
        <taxon>Pullulanibacillus</taxon>
    </lineage>
</organism>
<dbReference type="RefSeq" id="WP_188693119.1">
    <property type="nucleotide sequence ID" value="NZ_BMIR01000008.1"/>
</dbReference>
<evidence type="ECO:0000313" key="2">
    <source>
        <dbReference type="EMBL" id="GGE41599.1"/>
    </source>
</evidence>
<proteinExistence type="predicted"/>
<gene>
    <name evidence="2" type="ORF">GCM10011391_20460</name>
</gene>
<evidence type="ECO:0008006" key="4">
    <source>
        <dbReference type="Google" id="ProtNLM"/>
    </source>
</evidence>